<dbReference type="Proteomes" id="UP000837857">
    <property type="component" value="Chromosome 29"/>
</dbReference>
<evidence type="ECO:0000256" key="1">
    <source>
        <dbReference type="SAM" id="MobiDB-lite"/>
    </source>
</evidence>
<protein>
    <submittedName>
        <fullName evidence="2">Uncharacterized protein</fullName>
    </submittedName>
</protein>
<feature type="region of interest" description="Disordered" evidence="1">
    <location>
        <begin position="283"/>
        <end position="303"/>
    </location>
</feature>
<evidence type="ECO:0000313" key="2">
    <source>
        <dbReference type="EMBL" id="CAH2062247.1"/>
    </source>
</evidence>
<reference evidence="2" key="1">
    <citation type="submission" date="2022-03" db="EMBL/GenBank/DDBJ databases">
        <authorList>
            <person name="Martin H S."/>
        </authorList>
    </citation>
    <scope>NUCLEOTIDE SEQUENCE</scope>
</reference>
<feature type="compositionally biased region" description="Pro residues" evidence="1">
    <location>
        <begin position="424"/>
        <end position="446"/>
    </location>
</feature>
<name>A0ABN8IQ28_9NEOP</name>
<gene>
    <name evidence="2" type="ORF">IPOD504_LOCUS11809</name>
</gene>
<feature type="region of interest" description="Disordered" evidence="1">
    <location>
        <begin position="393"/>
        <end position="466"/>
    </location>
</feature>
<keyword evidence="3" id="KW-1185">Reference proteome</keyword>
<feature type="region of interest" description="Disordered" evidence="1">
    <location>
        <begin position="94"/>
        <end position="113"/>
    </location>
</feature>
<evidence type="ECO:0000313" key="3">
    <source>
        <dbReference type="Proteomes" id="UP000837857"/>
    </source>
</evidence>
<sequence>MIPRILEKDVRLALLKLEKFPFDQIRKLAKDVADGSKSGGTDDAHCEKCEKIVAKIFAMEKVRPMAFTTSGKTDEERLLQKLETIDERPLVEAEPRVESFDDPPKPSHGALRPYDVAIPNRRNLKDVAFDEIASKLMSSPVREIDRRLLNTYMNPHSIHRTTLTIEHDAAPTKTKGVEREFIAPNIAETRAFEREEEEIAVDGFRDVNTPPHCREYALNLVGESLERTWKAERCQPLHCVAAYPTYIEKGTERCRMLQQLEELGTSFMGPQQLMLVPLPPNETAISSRDSSVPEAKPKEEDGEKANVTAISYQTLPRSIGRGNRKEGKKGDDLVTFFSTVSDNSPINAAQTRAFQKDTIDDVPLSVLLRRVRQRSTIEQEMYKKSARYLSKGPCLPPLDLRPRSKTCPPRPCPAKRSTSTPKKMPCPPPKKNVCPPPKKTTCPPPKKTQCPPRRDSDPCKPPPPCPSRKKPCGLFTGNRIKETISLILCSGSPIFGKSLLNNATVLRLPNRGAVQATLSAHAAYPALWAGTTASRLRSWGVLSSRLRIASAEAEGVALVRDFKPWSPIPSWPMPKKKTEKRLVCPKDGCQPPKPSHGPCKEAPCSANPAGSQRKYANTDCDPQEQILI</sequence>
<feature type="compositionally biased region" description="Basic and acidic residues" evidence="1">
    <location>
        <begin position="94"/>
        <end position="105"/>
    </location>
</feature>
<dbReference type="EMBL" id="OW152841">
    <property type="protein sequence ID" value="CAH2062247.1"/>
    <property type="molecule type" value="Genomic_DNA"/>
</dbReference>
<proteinExistence type="predicted"/>
<feature type="region of interest" description="Disordered" evidence="1">
    <location>
        <begin position="584"/>
        <end position="628"/>
    </location>
</feature>
<accession>A0ABN8IQ28</accession>
<organism evidence="2 3">
    <name type="scientific">Iphiclides podalirius</name>
    <name type="common">scarce swallowtail</name>
    <dbReference type="NCBI Taxonomy" id="110791"/>
    <lineage>
        <taxon>Eukaryota</taxon>
        <taxon>Metazoa</taxon>
        <taxon>Ecdysozoa</taxon>
        <taxon>Arthropoda</taxon>
        <taxon>Hexapoda</taxon>
        <taxon>Insecta</taxon>
        <taxon>Pterygota</taxon>
        <taxon>Neoptera</taxon>
        <taxon>Endopterygota</taxon>
        <taxon>Lepidoptera</taxon>
        <taxon>Glossata</taxon>
        <taxon>Ditrysia</taxon>
        <taxon>Papilionoidea</taxon>
        <taxon>Papilionidae</taxon>
        <taxon>Papilioninae</taxon>
        <taxon>Iphiclides</taxon>
    </lineage>
</organism>
<feature type="non-terminal residue" evidence="2">
    <location>
        <position position="628"/>
    </location>
</feature>